<dbReference type="InterPro" id="IPR036291">
    <property type="entry name" value="NAD(P)-bd_dom_sf"/>
</dbReference>
<dbReference type="OrthoDB" id="9805986at2"/>
<dbReference type="PROSITE" id="PS00061">
    <property type="entry name" value="ADH_SHORT"/>
    <property type="match status" value="1"/>
</dbReference>
<dbReference type="FunFam" id="3.40.50.720:FF:000084">
    <property type="entry name" value="Short-chain dehydrogenase reductase"/>
    <property type="match status" value="1"/>
</dbReference>
<dbReference type="AlphaFoldDB" id="A0A1H2X7G5"/>
<dbReference type="PANTHER" id="PTHR24321">
    <property type="entry name" value="DEHYDROGENASES, SHORT CHAIN"/>
    <property type="match status" value="1"/>
</dbReference>
<evidence type="ECO:0000313" key="3">
    <source>
        <dbReference type="EMBL" id="SDW88404.1"/>
    </source>
</evidence>
<dbReference type="PRINTS" id="PR00081">
    <property type="entry name" value="GDHRDH"/>
</dbReference>
<dbReference type="CDD" id="cd05233">
    <property type="entry name" value="SDR_c"/>
    <property type="match status" value="1"/>
</dbReference>
<name>A0A1H2X7G5_9RHOB</name>
<dbReference type="Pfam" id="PF13561">
    <property type="entry name" value="adh_short_C2"/>
    <property type="match status" value="1"/>
</dbReference>
<dbReference type="PANTHER" id="PTHR24321:SF14">
    <property type="entry name" value="SHORT-CHAIN TYPE DEHYDROGENASE_REDUCTASE BLR2146-RELATED"/>
    <property type="match status" value="1"/>
</dbReference>
<dbReference type="RefSeq" id="WP_092680835.1">
    <property type="nucleotide sequence ID" value="NZ_FNMZ01000002.1"/>
</dbReference>
<comment type="similarity">
    <text evidence="1">Belongs to the short-chain dehydrogenases/reductases (SDR) family.</text>
</comment>
<dbReference type="STRING" id="356660.SAMN05444336_102622"/>
<dbReference type="InterPro" id="IPR002347">
    <property type="entry name" value="SDR_fam"/>
</dbReference>
<protein>
    <submittedName>
        <fullName evidence="3">NAD(P)-dependent dehydrogenase, short-chain alcohol dehydrogenase family</fullName>
    </submittedName>
</protein>
<organism evidence="3 4">
    <name type="scientific">Albimonas donghaensis</name>
    <dbReference type="NCBI Taxonomy" id="356660"/>
    <lineage>
        <taxon>Bacteria</taxon>
        <taxon>Pseudomonadati</taxon>
        <taxon>Pseudomonadota</taxon>
        <taxon>Alphaproteobacteria</taxon>
        <taxon>Rhodobacterales</taxon>
        <taxon>Paracoccaceae</taxon>
        <taxon>Albimonas</taxon>
    </lineage>
</organism>
<evidence type="ECO:0000256" key="2">
    <source>
        <dbReference type="ARBA" id="ARBA00023002"/>
    </source>
</evidence>
<keyword evidence="2" id="KW-0560">Oxidoreductase</keyword>
<accession>A0A1H2X7G5</accession>
<reference evidence="3 4" key="1">
    <citation type="submission" date="2016-10" db="EMBL/GenBank/DDBJ databases">
        <authorList>
            <person name="de Groot N.N."/>
        </authorList>
    </citation>
    <scope>NUCLEOTIDE SEQUENCE [LARGE SCALE GENOMIC DNA]</scope>
    <source>
        <strain evidence="3 4">DSM 17890</strain>
    </source>
</reference>
<gene>
    <name evidence="3" type="ORF">SAMN05444336_102622</name>
</gene>
<dbReference type="Proteomes" id="UP000199118">
    <property type="component" value="Unassembled WGS sequence"/>
</dbReference>
<dbReference type="Gene3D" id="3.40.50.720">
    <property type="entry name" value="NAD(P)-binding Rossmann-like Domain"/>
    <property type="match status" value="1"/>
</dbReference>
<dbReference type="SUPFAM" id="SSF51735">
    <property type="entry name" value="NAD(P)-binding Rossmann-fold domains"/>
    <property type="match status" value="1"/>
</dbReference>
<sequence length="245" mass="24495">MADLSFDLTGRGAVVTGAGGDIGRAVVARLTAAGARVAALDLTAPEDVGEVALACDVSDAGAVEAAVAEAAARLGGLEILVNNAAAPTPVGDVTQIAPEAWARSLAVNLTGAYLMSRACIPHFRALGRGVILNVASQLGHVTTPGRAAYSASKAGLLSLTRTLALDHATENIRAVSLSPGAVMTSRIIDQAGSEEAAEAAFAPLHPVGRVGRVEEMASAALFLVSDAAGFVTGADLLADGGYTAR</sequence>
<evidence type="ECO:0000313" key="4">
    <source>
        <dbReference type="Proteomes" id="UP000199118"/>
    </source>
</evidence>
<dbReference type="GO" id="GO:0016491">
    <property type="term" value="F:oxidoreductase activity"/>
    <property type="evidence" value="ECO:0007669"/>
    <property type="project" value="UniProtKB-KW"/>
</dbReference>
<dbReference type="InterPro" id="IPR020904">
    <property type="entry name" value="Sc_DH/Rdtase_CS"/>
</dbReference>
<keyword evidence="4" id="KW-1185">Reference proteome</keyword>
<proteinExistence type="inferred from homology"/>
<evidence type="ECO:0000256" key="1">
    <source>
        <dbReference type="ARBA" id="ARBA00006484"/>
    </source>
</evidence>
<dbReference type="PRINTS" id="PR00080">
    <property type="entry name" value="SDRFAMILY"/>
</dbReference>
<dbReference type="EMBL" id="FNMZ01000002">
    <property type="protein sequence ID" value="SDW88404.1"/>
    <property type="molecule type" value="Genomic_DNA"/>
</dbReference>